<accession>A0A8H4IQQ5</accession>
<protein>
    <recommendedName>
        <fullName evidence="5">Carbohydrate-binding-like protein</fullName>
    </recommendedName>
</protein>
<evidence type="ECO:0000313" key="4">
    <source>
        <dbReference type="Proteomes" id="UP000572817"/>
    </source>
</evidence>
<dbReference type="EMBL" id="WWBZ02000040">
    <property type="protein sequence ID" value="KAF4305552.1"/>
    <property type="molecule type" value="Genomic_DNA"/>
</dbReference>
<dbReference type="Proteomes" id="UP000572817">
    <property type="component" value="Unassembled WGS sequence"/>
</dbReference>
<sequence>MRSALAISGFAALAAALPQSIDFDALLTQVVSTEIPVGTAAPTATYDSVTAVASAVAAATEDPLALSKRSLQRRNSCSTASSTDTAENFLANTAYTDASSGAGSLSDYNTAFTSQQGATEGSGYITYTLLNADFKVGVDSYDVSTCASKCSSDPTCMGFNVFVERAPSCDPGTSGNPSNPASQALLKCSLWGLPVHKDTATNVGQWRGNDFHVVITASNGYNKKTFVPKTVAGFDGPTALKGAIQAKGYIGMRMFNVYDPAQCAALCTETTAFDKQHIQRTIVNDADHYSYDACNFFNVWILTDVNKPQGMVCSMYQDIHTVGEDTNVGQYRDDGYWSVTVSNGYALSKQDPGKSLVGK</sequence>
<feature type="chain" id="PRO_5036266348" description="Carbohydrate-binding-like protein" evidence="1">
    <location>
        <begin position="17"/>
        <end position="359"/>
    </location>
</feature>
<dbReference type="PANTHER" id="PTHR36578">
    <property type="entry name" value="CHROMOSOME 15, WHOLE GENOME SHOTGUN SEQUENCE"/>
    <property type="match status" value="1"/>
</dbReference>
<comment type="caution">
    <text evidence="3">The sequence shown here is derived from an EMBL/GenBank/DDBJ whole genome shotgun (WGS) entry which is preliminary data.</text>
</comment>
<feature type="signal peptide" evidence="1">
    <location>
        <begin position="1"/>
        <end position="16"/>
    </location>
</feature>
<dbReference type="OrthoDB" id="271448at2759"/>
<gene>
    <name evidence="3" type="ORF">GTA08_BOTSDO07176</name>
    <name evidence="2" type="ORF">GTA08_BOTSDO11371</name>
</gene>
<keyword evidence="4" id="KW-1185">Reference proteome</keyword>
<evidence type="ECO:0000256" key="1">
    <source>
        <dbReference type="SAM" id="SignalP"/>
    </source>
</evidence>
<name>A0A8H4IQQ5_9PEZI</name>
<keyword evidence="1" id="KW-0732">Signal</keyword>
<evidence type="ECO:0008006" key="5">
    <source>
        <dbReference type="Google" id="ProtNLM"/>
    </source>
</evidence>
<evidence type="ECO:0000313" key="2">
    <source>
        <dbReference type="EMBL" id="KAF4301083.1"/>
    </source>
</evidence>
<proteinExistence type="predicted"/>
<evidence type="ECO:0000313" key="3">
    <source>
        <dbReference type="EMBL" id="KAF4305552.1"/>
    </source>
</evidence>
<reference evidence="3 4" key="1">
    <citation type="submission" date="2020-04" db="EMBL/GenBank/DDBJ databases">
        <title>Genome Assembly and Annotation of Botryosphaeria dothidea sdau 11-99, a Latent Pathogen of Apple Fruit Ring Rot in China.</title>
        <authorList>
            <person name="Yu C."/>
            <person name="Diao Y."/>
            <person name="Lu Q."/>
            <person name="Zhao J."/>
            <person name="Cui S."/>
            <person name="Peng C."/>
            <person name="He B."/>
            <person name="Liu H."/>
        </authorList>
    </citation>
    <scope>NUCLEOTIDE SEQUENCE [LARGE SCALE GENOMIC DNA]</scope>
    <source>
        <strain evidence="4">sdau11-99</strain>
        <strain evidence="3">Sdau11-99</strain>
    </source>
</reference>
<dbReference type="PANTHER" id="PTHR36578:SF1">
    <property type="entry name" value="APPLE DOMAIN-CONTAINING PROTEIN"/>
    <property type="match status" value="1"/>
</dbReference>
<dbReference type="EMBL" id="WWBZ02000082">
    <property type="protein sequence ID" value="KAF4301083.1"/>
    <property type="molecule type" value="Genomic_DNA"/>
</dbReference>
<dbReference type="AlphaFoldDB" id="A0A8H4IQQ5"/>
<organism evidence="3 4">
    <name type="scientific">Botryosphaeria dothidea</name>
    <dbReference type="NCBI Taxonomy" id="55169"/>
    <lineage>
        <taxon>Eukaryota</taxon>
        <taxon>Fungi</taxon>
        <taxon>Dikarya</taxon>
        <taxon>Ascomycota</taxon>
        <taxon>Pezizomycotina</taxon>
        <taxon>Dothideomycetes</taxon>
        <taxon>Dothideomycetes incertae sedis</taxon>
        <taxon>Botryosphaeriales</taxon>
        <taxon>Botryosphaeriaceae</taxon>
        <taxon>Botryosphaeria</taxon>
    </lineage>
</organism>